<dbReference type="EMBL" id="CAJPIZ010017602">
    <property type="protein sequence ID" value="CAG2116171.1"/>
    <property type="molecule type" value="Genomic_DNA"/>
</dbReference>
<dbReference type="InterPro" id="IPR017441">
    <property type="entry name" value="Protein_kinase_ATP_BS"/>
</dbReference>
<comment type="catalytic activity">
    <reaction evidence="9">
        <text>L-threonyl-[protein] + ATP = O-phospho-L-threonyl-[protein] + ADP + H(+)</text>
        <dbReference type="Rhea" id="RHEA:46608"/>
        <dbReference type="Rhea" id="RHEA-COMP:11060"/>
        <dbReference type="Rhea" id="RHEA-COMP:11605"/>
        <dbReference type="ChEBI" id="CHEBI:15378"/>
        <dbReference type="ChEBI" id="CHEBI:30013"/>
        <dbReference type="ChEBI" id="CHEBI:30616"/>
        <dbReference type="ChEBI" id="CHEBI:61977"/>
        <dbReference type="ChEBI" id="CHEBI:456216"/>
        <dbReference type="EC" id="2.7.11.1"/>
    </reaction>
    <physiologicalReaction direction="left-to-right" evidence="9">
        <dbReference type="Rhea" id="RHEA:46609"/>
    </physiologicalReaction>
</comment>
<keyword evidence="4 11" id="KW-0547">Nucleotide-binding</keyword>
<name>A0A7R9L8G4_9ACAR</name>
<comment type="similarity">
    <text evidence="8">Belongs to the protein kinase superfamily. Ser/Thr protein kinase family. GCN2 subfamily.</text>
</comment>
<feature type="binding site" evidence="11">
    <location>
        <position position="37"/>
    </location>
    <ligand>
        <name>ATP</name>
        <dbReference type="ChEBI" id="CHEBI:30616"/>
    </ligand>
</feature>
<evidence type="ECO:0000313" key="14">
    <source>
        <dbReference type="EMBL" id="CAD7635741.1"/>
    </source>
</evidence>
<dbReference type="GO" id="GO:0005737">
    <property type="term" value="C:cytoplasm"/>
    <property type="evidence" value="ECO:0007669"/>
    <property type="project" value="TreeGrafter"/>
</dbReference>
<protein>
    <recommendedName>
        <fullName evidence="1">non-specific serine/threonine protein kinase</fullName>
        <ecNumber evidence="1">2.7.11.1</ecNumber>
    </recommendedName>
</protein>
<keyword evidence="15" id="KW-1185">Reference proteome</keyword>
<keyword evidence="7" id="KW-0652">Protein synthesis inhibitor</keyword>
<dbReference type="InterPro" id="IPR011009">
    <property type="entry name" value="Kinase-like_dom_sf"/>
</dbReference>
<evidence type="ECO:0000313" key="15">
    <source>
        <dbReference type="Proteomes" id="UP000759131"/>
    </source>
</evidence>
<evidence type="ECO:0000256" key="9">
    <source>
        <dbReference type="ARBA" id="ARBA00048659"/>
    </source>
</evidence>
<dbReference type="GO" id="GO:0017148">
    <property type="term" value="P:negative regulation of translation"/>
    <property type="evidence" value="ECO:0007669"/>
    <property type="project" value="UniProtKB-KW"/>
</dbReference>
<evidence type="ECO:0000256" key="12">
    <source>
        <dbReference type="RuleBase" id="RU000304"/>
    </source>
</evidence>
<dbReference type="AlphaFoldDB" id="A0A7R9L8G4"/>
<keyword evidence="6 11" id="KW-0067">ATP-binding</keyword>
<evidence type="ECO:0000256" key="4">
    <source>
        <dbReference type="ARBA" id="ARBA00022741"/>
    </source>
</evidence>
<evidence type="ECO:0000256" key="10">
    <source>
        <dbReference type="ARBA" id="ARBA00048977"/>
    </source>
</evidence>
<evidence type="ECO:0000256" key="3">
    <source>
        <dbReference type="ARBA" id="ARBA00022679"/>
    </source>
</evidence>
<proteinExistence type="inferred from homology"/>
<dbReference type="InterPro" id="IPR008271">
    <property type="entry name" value="Ser/Thr_kinase_AS"/>
</dbReference>
<keyword evidence="3" id="KW-0808">Transferase</keyword>
<dbReference type="SMART" id="SM00220">
    <property type="entry name" value="S_TKc"/>
    <property type="match status" value="1"/>
</dbReference>
<dbReference type="SUPFAM" id="SSF56112">
    <property type="entry name" value="Protein kinase-like (PK-like)"/>
    <property type="match status" value="1"/>
</dbReference>
<dbReference type="InterPro" id="IPR050339">
    <property type="entry name" value="CC_SR_Kinase"/>
</dbReference>
<evidence type="ECO:0000256" key="11">
    <source>
        <dbReference type="PROSITE-ProRule" id="PRU10141"/>
    </source>
</evidence>
<dbReference type="InterPro" id="IPR000719">
    <property type="entry name" value="Prot_kinase_dom"/>
</dbReference>
<accession>A0A7R9L8G4</accession>
<keyword evidence="5" id="KW-0418">Kinase</keyword>
<keyword evidence="2 12" id="KW-0723">Serine/threonine-protein kinase</keyword>
<comment type="catalytic activity">
    <reaction evidence="10">
        <text>L-seryl-[protein] + ATP = O-phospho-L-seryl-[protein] + ADP + H(+)</text>
        <dbReference type="Rhea" id="RHEA:17989"/>
        <dbReference type="Rhea" id="RHEA-COMP:9863"/>
        <dbReference type="Rhea" id="RHEA-COMP:11604"/>
        <dbReference type="ChEBI" id="CHEBI:15378"/>
        <dbReference type="ChEBI" id="CHEBI:29999"/>
        <dbReference type="ChEBI" id="CHEBI:30616"/>
        <dbReference type="ChEBI" id="CHEBI:83421"/>
        <dbReference type="ChEBI" id="CHEBI:456216"/>
        <dbReference type="EC" id="2.7.11.1"/>
    </reaction>
    <physiologicalReaction direction="left-to-right" evidence="10">
        <dbReference type="Rhea" id="RHEA:17990"/>
    </physiologicalReaction>
</comment>
<evidence type="ECO:0000256" key="6">
    <source>
        <dbReference type="ARBA" id="ARBA00022840"/>
    </source>
</evidence>
<evidence type="ECO:0000256" key="2">
    <source>
        <dbReference type="ARBA" id="ARBA00022527"/>
    </source>
</evidence>
<dbReference type="Gene3D" id="1.10.510.10">
    <property type="entry name" value="Transferase(Phosphotransferase) domain 1"/>
    <property type="match status" value="1"/>
</dbReference>
<evidence type="ECO:0000256" key="5">
    <source>
        <dbReference type="ARBA" id="ARBA00022777"/>
    </source>
</evidence>
<gene>
    <name evidence="14" type="ORF">OSB1V03_LOCUS16132</name>
</gene>
<dbReference type="GO" id="GO:0005524">
    <property type="term" value="F:ATP binding"/>
    <property type="evidence" value="ECO:0007669"/>
    <property type="project" value="UniProtKB-UniRule"/>
</dbReference>
<dbReference type="Gene3D" id="3.30.200.20">
    <property type="entry name" value="Phosphorylase Kinase, domain 1"/>
    <property type="match status" value="1"/>
</dbReference>
<dbReference type="OrthoDB" id="7250554at2759"/>
<dbReference type="PROSITE" id="PS50011">
    <property type="entry name" value="PROTEIN_KINASE_DOM"/>
    <property type="match status" value="1"/>
</dbReference>
<dbReference type="Proteomes" id="UP000759131">
    <property type="component" value="Unassembled WGS sequence"/>
</dbReference>
<reference evidence="14" key="1">
    <citation type="submission" date="2020-11" db="EMBL/GenBank/DDBJ databases">
        <authorList>
            <person name="Tran Van P."/>
        </authorList>
    </citation>
    <scope>NUCLEOTIDE SEQUENCE</scope>
</reference>
<organism evidence="14">
    <name type="scientific">Medioppia subpectinata</name>
    <dbReference type="NCBI Taxonomy" id="1979941"/>
    <lineage>
        <taxon>Eukaryota</taxon>
        <taxon>Metazoa</taxon>
        <taxon>Ecdysozoa</taxon>
        <taxon>Arthropoda</taxon>
        <taxon>Chelicerata</taxon>
        <taxon>Arachnida</taxon>
        <taxon>Acari</taxon>
        <taxon>Acariformes</taxon>
        <taxon>Sarcoptiformes</taxon>
        <taxon>Oribatida</taxon>
        <taxon>Brachypylina</taxon>
        <taxon>Oppioidea</taxon>
        <taxon>Oppiidae</taxon>
        <taxon>Medioppia</taxon>
    </lineage>
</organism>
<dbReference type="EC" id="2.7.11.1" evidence="1"/>
<evidence type="ECO:0000256" key="8">
    <source>
        <dbReference type="ARBA" id="ARBA00037982"/>
    </source>
</evidence>
<dbReference type="PROSITE" id="PS00108">
    <property type="entry name" value="PROTEIN_KINASE_ST"/>
    <property type="match status" value="1"/>
</dbReference>
<dbReference type="PROSITE" id="PS00107">
    <property type="entry name" value="PROTEIN_KINASE_ATP"/>
    <property type="match status" value="1"/>
</dbReference>
<feature type="non-terminal residue" evidence="14">
    <location>
        <position position="1"/>
    </location>
</feature>
<evidence type="ECO:0000259" key="13">
    <source>
        <dbReference type="PROSITE" id="PS50011"/>
    </source>
</evidence>
<feature type="domain" description="Protein kinase" evidence="13">
    <location>
        <begin position="8"/>
        <end position="277"/>
    </location>
</feature>
<dbReference type="GO" id="GO:0005634">
    <property type="term" value="C:nucleus"/>
    <property type="evidence" value="ECO:0007669"/>
    <property type="project" value="TreeGrafter"/>
</dbReference>
<sequence>DGYYNNQFIKISTIGSGGFGTVFKVKHRFNDKIYAVKRVPIDGFSEESKLKVLKEVNNLAKLVSKYVVKYYHSWFESNHLYIQMEFCPQSLKTLLKDKVIVFGRQPKDQMKVFEYFISCQIFKELLECVQYLHECNPRIIHRDLKPDNILIEHNVRCNRFVKLCDFGLATDHDMNRHTASRYDHTVCGTHGYIAPEVHSRKYNHLSDIYSLHVIGGELFGIDLQASKSFKATDPLLKTSIQCMYETLQQMMAIVWRQRPECRKVLAKYNEWSIHKNVVTNHKEFNNLYN</sequence>
<dbReference type="PANTHER" id="PTHR11042:SF160">
    <property type="entry name" value="EUKARYOTIC TRANSLATION INITIATION FACTOR 2-ALPHA KINASE 1"/>
    <property type="match status" value="1"/>
</dbReference>
<feature type="non-terminal residue" evidence="14">
    <location>
        <position position="289"/>
    </location>
</feature>
<dbReference type="PANTHER" id="PTHR11042">
    <property type="entry name" value="EUKARYOTIC TRANSLATION INITIATION FACTOR 2-ALPHA KINASE EIF2-ALPHA KINASE -RELATED"/>
    <property type="match status" value="1"/>
</dbReference>
<evidence type="ECO:0000256" key="7">
    <source>
        <dbReference type="ARBA" id="ARBA00023193"/>
    </source>
</evidence>
<dbReference type="GO" id="GO:0004694">
    <property type="term" value="F:eukaryotic translation initiation factor 2alpha kinase activity"/>
    <property type="evidence" value="ECO:0007669"/>
    <property type="project" value="TreeGrafter"/>
</dbReference>
<evidence type="ECO:0000256" key="1">
    <source>
        <dbReference type="ARBA" id="ARBA00012513"/>
    </source>
</evidence>
<dbReference type="Pfam" id="PF00069">
    <property type="entry name" value="Pkinase"/>
    <property type="match status" value="1"/>
</dbReference>
<dbReference type="EMBL" id="OC872177">
    <property type="protein sequence ID" value="CAD7635741.1"/>
    <property type="molecule type" value="Genomic_DNA"/>
</dbReference>